<protein>
    <recommendedName>
        <fullName evidence="4">Transmembrane protein</fullName>
    </recommendedName>
</protein>
<feature type="transmembrane region" description="Helical" evidence="1">
    <location>
        <begin position="7"/>
        <end position="26"/>
    </location>
</feature>
<feature type="transmembrane region" description="Helical" evidence="1">
    <location>
        <begin position="62"/>
        <end position="85"/>
    </location>
</feature>
<dbReference type="RefSeq" id="WP_115557975.1">
    <property type="nucleotide sequence ID" value="NZ_CP031376.1"/>
</dbReference>
<evidence type="ECO:0000256" key="1">
    <source>
        <dbReference type="SAM" id="Phobius"/>
    </source>
</evidence>
<accession>A0A345Z385</accession>
<evidence type="ECO:0000313" key="3">
    <source>
        <dbReference type="Proteomes" id="UP000254792"/>
    </source>
</evidence>
<gene>
    <name evidence="2" type="ORF">SALLE_v1c03900</name>
</gene>
<name>A0A345Z385_9MOLU</name>
<organism evidence="2 3">
    <name type="scientific">Spiroplasma alleghenense</name>
    <dbReference type="NCBI Taxonomy" id="216931"/>
    <lineage>
        <taxon>Bacteria</taxon>
        <taxon>Bacillati</taxon>
        <taxon>Mycoplasmatota</taxon>
        <taxon>Mollicutes</taxon>
        <taxon>Entomoplasmatales</taxon>
        <taxon>Spiroplasmataceae</taxon>
        <taxon>Spiroplasma</taxon>
    </lineage>
</organism>
<keyword evidence="3" id="KW-1185">Reference proteome</keyword>
<keyword evidence="1" id="KW-0812">Transmembrane</keyword>
<sequence length="132" mass="13442">MKKFGSILIIVWSAIAFILGITNLFVSKSGGAVAVVGGVIYLALLGAVIVNGVIGMFKSQKYLGWITVSVASVILALLILTSAGVANDTFFLFWGKGSGTGVLGALAGASLVLTSICYSIGLTLISITTLGK</sequence>
<feature type="transmembrane region" description="Helical" evidence="1">
    <location>
        <begin position="32"/>
        <end position="50"/>
    </location>
</feature>
<feature type="transmembrane region" description="Helical" evidence="1">
    <location>
        <begin position="105"/>
        <end position="127"/>
    </location>
</feature>
<keyword evidence="1" id="KW-1133">Transmembrane helix</keyword>
<keyword evidence="1" id="KW-0472">Membrane</keyword>
<dbReference type="AlphaFoldDB" id="A0A345Z385"/>
<evidence type="ECO:0000313" key="2">
    <source>
        <dbReference type="EMBL" id="AXK51064.1"/>
    </source>
</evidence>
<evidence type="ECO:0008006" key="4">
    <source>
        <dbReference type="Google" id="ProtNLM"/>
    </source>
</evidence>
<reference evidence="2 3" key="1">
    <citation type="submission" date="2018-07" db="EMBL/GenBank/DDBJ databases">
        <title>Complete genome sequence of Spiroplasma alleghenense PLHS-1 (ATCC 51752).</title>
        <authorList>
            <person name="Chou L."/>
            <person name="Lee T.-Y."/>
            <person name="Tsai Y.-M."/>
            <person name="Kuo C.-H."/>
        </authorList>
    </citation>
    <scope>NUCLEOTIDE SEQUENCE [LARGE SCALE GENOMIC DNA]</scope>
    <source>
        <strain evidence="2 3">PLHS-1</strain>
    </source>
</reference>
<dbReference type="Proteomes" id="UP000254792">
    <property type="component" value="Chromosome"/>
</dbReference>
<dbReference type="KEGG" id="salx:SALLE_v1c03900"/>
<dbReference type="OrthoDB" id="9860509at2"/>
<proteinExistence type="predicted"/>
<dbReference type="EMBL" id="CP031376">
    <property type="protein sequence ID" value="AXK51064.1"/>
    <property type="molecule type" value="Genomic_DNA"/>
</dbReference>